<dbReference type="RefSeq" id="WP_380114246.1">
    <property type="nucleotide sequence ID" value="NZ_JBHSIU010000011.1"/>
</dbReference>
<feature type="transmembrane region" description="Helical" evidence="1">
    <location>
        <begin position="88"/>
        <end position="109"/>
    </location>
</feature>
<feature type="transmembrane region" description="Helical" evidence="1">
    <location>
        <begin position="176"/>
        <end position="192"/>
    </location>
</feature>
<feature type="transmembrane region" description="Helical" evidence="1">
    <location>
        <begin position="52"/>
        <end position="76"/>
    </location>
</feature>
<protein>
    <recommendedName>
        <fullName evidence="4">Integral membrane protein</fullName>
    </recommendedName>
</protein>
<accession>A0ABV9VNQ2</accession>
<keyword evidence="1" id="KW-0472">Membrane</keyword>
<name>A0ABV9VNQ2_9ACTN</name>
<sequence length="197" mass="20152">MTDHLLTTPGISSPTLRHRVRLAAVAGLAGAALTFVSWALLLSDAAPGTTQWTVASIIGTLAIAGQTIMITGMIAARETGDGHTGRGFLTLWAVAQTVLVAGGVVAAVTGSTDTVLLPIGAISAALAALVASVFIAANRRLHGLRRWAPLAYTLGGVATGFFQGDRHTLQVNLADLANALLALLLAVGFLTGQRTDH</sequence>
<dbReference type="Proteomes" id="UP001595912">
    <property type="component" value="Unassembled WGS sequence"/>
</dbReference>
<comment type="caution">
    <text evidence="2">The sequence shown here is derived from an EMBL/GenBank/DDBJ whole genome shotgun (WGS) entry which is preliminary data.</text>
</comment>
<gene>
    <name evidence="2" type="ORF">ACFPIJ_09130</name>
</gene>
<keyword evidence="3" id="KW-1185">Reference proteome</keyword>
<evidence type="ECO:0000313" key="3">
    <source>
        <dbReference type="Proteomes" id="UP001595912"/>
    </source>
</evidence>
<evidence type="ECO:0000256" key="1">
    <source>
        <dbReference type="SAM" id="Phobius"/>
    </source>
</evidence>
<keyword evidence="1" id="KW-1133">Transmembrane helix</keyword>
<evidence type="ECO:0000313" key="2">
    <source>
        <dbReference type="EMBL" id="MFC4997990.1"/>
    </source>
</evidence>
<evidence type="ECO:0008006" key="4">
    <source>
        <dbReference type="Google" id="ProtNLM"/>
    </source>
</evidence>
<dbReference type="EMBL" id="JBHSIU010000011">
    <property type="protein sequence ID" value="MFC4997990.1"/>
    <property type="molecule type" value="Genomic_DNA"/>
</dbReference>
<reference evidence="3" key="1">
    <citation type="journal article" date="2019" name="Int. J. Syst. Evol. Microbiol.">
        <title>The Global Catalogue of Microorganisms (GCM) 10K type strain sequencing project: providing services to taxonomists for standard genome sequencing and annotation.</title>
        <authorList>
            <consortium name="The Broad Institute Genomics Platform"/>
            <consortium name="The Broad Institute Genome Sequencing Center for Infectious Disease"/>
            <person name="Wu L."/>
            <person name="Ma J."/>
        </authorList>
    </citation>
    <scope>NUCLEOTIDE SEQUENCE [LARGE SCALE GENOMIC DNA]</scope>
    <source>
        <strain evidence="3">CGMCC 4.7152</strain>
    </source>
</reference>
<keyword evidence="1" id="KW-0812">Transmembrane</keyword>
<proteinExistence type="predicted"/>
<feature type="transmembrane region" description="Helical" evidence="1">
    <location>
        <begin position="20"/>
        <end position="40"/>
    </location>
</feature>
<feature type="transmembrane region" description="Helical" evidence="1">
    <location>
        <begin position="115"/>
        <end position="135"/>
    </location>
</feature>
<organism evidence="2 3">
    <name type="scientific">Dactylosporangium cerinum</name>
    <dbReference type="NCBI Taxonomy" id="1434730"/>
    <lineage>
        <taxon>Bacteria</taxon>
        <taxon>Bacillati</taxon>
        <taxon>Actinomycetota</taxon>
        <taxon>Actinomycetes</taxon>
        <taxon>Micromonosporales</taxon>
        <taxon>Micromonosporaceae</taxon>
        <taxon>Dactylosporangium</taxon>
    </lineage>
</organism>